<dbReference type="AlphaFoldDB" id="A0A7S2C4I8"/>
<dbReference type="Gene3D" id="1.25.40.20">
    <property type="entry name" value="Ankyrin repeat-containing domain"/>
    <property type="match status" value="1"/>
</dbReference>
<proteinExistence type="predicted"/>
<evidence type="ECO:0000313" key="1">
    <source>
        <dbReference type="EMBL" id="CAD9415322.1"/>
    </source>
</evidence>
<gene>
    <name evidence="1" type="ORF">DSPE1174_LOCUS12117</name>
</gene>
<dbReference type="InterPro" id="IPR002110">
    <property type="entry name" value="Ankyrin_rpt"/>
</dbReference>
<sequence length="429" mass="48162">MIEQFPLRMAEMFDALLLPAEMLPFDLECNLAEVFDDHDHPQRGVDDHEAVDHPQQQQMPSFRKAIEILNASSASLLTCDSVYDGQQKPPDKSMFLLRLRLSRETRQERDFTLKFGSRSGAHDEFFPADISLGTDATPRKGILKRHLQLKKTNGKGRCGAQFELITECKPSESGSVVQPKYVSNITGEKPRAFRVTSGVGLVVLIPHTELEQPEEVQSQMKRRAAAGGEADVSEVECSLQHRNKSQRPNDDVIHSSFDAHFRVLMDYCYEGKLLDAKKFYAEMSVDIARIKREIYPGRLYNCLHTAVEEGHADVVAWLLDIGVSPHECDGRSSDPRTPLDLAIEHRQAQVVREFFAHFDKKQPTMPAALEEAASQLTAAPMTPPSGKTLLRLIDIFDEAAMLIGTWGSMNEAFLSRTTLAFLSRTNYSS</sequence>
<dbReference type="EMBL" id="HBGS01023859">
    <property type="protein sequence ID" value="CAD9415322.1"/>
    <property type="molecule type" value="Transcribed_RNA"/>
</dbReference>
<dbReference type="Pfam" id="PF00023">
    <property type="entry name" value="Ank"/>
    <property type="match status" value="1"/>
</dbReference>
<reference evidence="1" key="1">
    <citation type="submission" date="2021-01" db="EMBL/GenBank/DDBJ databases">
        <authorList>
            <person name="Corre E."/>
            <person name="Pelletier E."/>
            <person name="Niang G."/>
            <person name="Scheremetjew M."/>
            <person name="Finn R."/>
            <person name="Kale V."/>
            <person name="Holt S."/>
            <person name="Cochrane G."/>
            <person name="Meng A."/>
            <person name="Brown T."/>
            <person name="Cohen L."/>
        </authorList>
    </citation>
    <scope>NUCLEOTIDE SEQUENCE</scope>
    <source>
        <strain evidence="1">CCMP1381</strain>
    </source>
</reference>
<organism evidence="1">
    <name type="scientific">Octactis speculum</name>
    <dbReference type="NCBI Taxonomy" id="3111310"/>
    <lineage>
        <taxon>Eukaryota</taxon>
        <taxon>Sar</taxon>
        <taxon>Stramenopiles</taxon>
        <taxon>Ochrophyta</taxon>
        <taxon>Dictyochophyceae</taxon>
        <taxon>Dictyochales</taxon>
        <taxon>Dictyochaceae</taxon>
        <taxon>Octactis</taxon>
    </lineage>
</organism>
<protein>
    <submittedName>
        <fullName evidence="1">Uncharacterized protein</fullName>
    </submittedName>
</protein>
<accession>A0A7S2C4I8</accession>
<dbReference type="SUPFAM" id="SSF48403">
    <property type="entry name" value="Ankyrin repeat"/>
    <property type="match status" value="1"/>
</dbReference>
<dbReference type="InterPro" id="IPR036770">
    <property type="entry name" value="Ankyrin_rpt-contain_sf"/>
</dbReference>
<name>A0A7S2C4I8_9STRA</name>
<dbReference type="SMART" id="SM00248">
    <property type="entry name" value="ANK"/>
    <property type="match status" value="2"/>
</dbReference>